<evidence type="ECO:0000256" key="3">
    <source>
        <dbReference type="ARBA" id="ARBA00022679"/>
    </source>
</evidence>
<evidence type="ECO:0000256" key="1">
    <source>
        <dbReference type="ARBA" id="ARBA00010398"/>
    </source>
</evidence>
<dbReference type="GO" id="GO:0042558">
    <property type="term" value="P:pteridine-containing compound metabolic process"/>
    <property type="evidence" value="ECO:0007669"/>
    <property type="project" value="InterPro"/>
</dbReference>
<dbReference type="EMBL" id="CP060635">
    <property type="protein sequence ID" value="QNM09921.1"/>
    <property type="molecule type" value="Genomic_DNA"/>
</dbReference>
<sequence>MIIIGEKINGAIPSVKEAIAQRNADLICQRAIAQTEAGAHYIDCAPSTAPDQEYDAMVWLIGLIQEVTGTPVCIDSPNAKLLARIIEEGHLKKPGMVNSVNEEGDKCETIFPLIAGTEWNVLGLTCDKDGIPAQVDKKLDIAKRIIDKAVKYGVALDHLHIDPCVMALSTMPSSMKDFEQCIIGIHEYAPEVKVTGAISNISFEMPARKYINSNCMAYAIRAGLDSAIMDPCNVDMMSTVYACEALCMFDKGGRKYNRAYRKGMIGKKQK</sequence>
<organism evidence="5 6">
    <name type="scientific">Wansuia hejianensis</name>
    <dbReference type="NCBI Taxonomy" id="2763667"/>
    <lineage>
        <taxon>Bacteria</taxon>
        <taxon>Bacillati</taxon>
        <taxon>Bacillota</taxon>
        <taxon>Clostridia</taxon>
        <taxon>Lachnospirales</taxon>
        <taxon>Lachnospiraceae</taxon>
        <taxon>Wansuia</taxon>
    </lineage>
</organism>
<dbReference type="InterPro" id="IPR000489">
    <property type="entry name" value="Pterin-binding_dom"/>
</dbReference>
<protein>
    <submittedName>
        <fullName evidence="5">Dihydropteroate synthase</fullName>
        <ecNumber evidence="5">2.5.1.15</ecNumber>
    </submittedName>
</protein>
<dbReference type="EC" id="2.5.1.15" evidence="5"/>
<dbReference type="Proteomes" id="UP000515860">
    <property type="component" value="Chromosome"/>
</dbReference>
<reference evidence="5 6" key="1">
    <citation type="submission" date="2020-08" db="EMBL/GenBank/DDBJ databases">
        <authorList>
            <person name="Liu C."/>
            <person name="Sun Q."/>
        </authorList>
    </citation>
    <scope>NUCLEOTIDE SEQUENCE [LARGE SCALE GENOMIC DNA]</scope>
    <source>
        <strain evidence="5 6">NSJ-29</strain>
    </source>
</reference>
<dbReference type="PROSITE" id="PS50972">
    <property type="entry name" value="PTERIN_BINDING"/>
    <property type="match status" value="1"/>
</dbReference>
<evidence type="ECO:0000259" key="4">
    <source>
        <dbReference type="PROSITE" id="PS50972"/>
    </source>
</evidence>
<accession>A0A7G9GGI9</accession>
<dbReference type="NCBIfam" id="NF005719">
    <property type="entry name" value="PRK07535.1"/>
    <property type="match status" value="1"/>
</dbReference>
<dbReference type="Pfam" id="PF00809">
    <property type="entry name" value="Pterin_bind"/>
    <property type="match status" value="1"/>
</dbReference>
<keyword evidence="3 5" id="KW-0808">Transferase</keyword>
<dbReference type="PANTHER" id="PTHR45833">
    <property type="entry name" value="METHIONINE SYNTHASE"/>
    <property type="match status" value="1"/>
</dbReference>
<dbReference type="GO" id="GO:0032259">
    <property type="term" value="P:methylation"/>
    <property type="evidence" value="ECO:0007669"/>
    <property type="project" value="UniProtKB-KW"/>
</dbReference>
<keyword evidence="2" id="KW-0489">Methyltransferase</keyword>
<proteinExistence type="inferred from homology"/>
<comment type="similarity">
    <text evidence="1">Belongs to the vitamin-B12 dependent methionine synthase family.</text>
</comment>
<evidence type="ECO:0000256" key="2">
    <source>
        <dbReference type="ARBA" id="ARBA00022603"/>
    </source>
</evidence>
<name>A0A7G9GGI9_9FIRM</name>
<dbReference type="Gene3D" id="3.20.20.20">
    <property type="entry name" value="Dihydropteroate synthase-like"/>
    <property type="match status" value="1"/>
</dbReference>
<keyword evidence="6" id="KW-1185">Reference proteome</keyword>
<evidence type="ECO:0000313" key="5">
    <source>
        <dbReference type="EMBL" id="QNM09921.1"/>
    </source>
</evidence>
<feature type="domain" description="Pterin-binding" evidence="4">
    <location>
        <begin position="1"/>
        <end position="247"/>
    </location>
</feature>
<dbReference type="GO" id="GO:0004156">
    <property type="term" value="F:dihydropteroate synthase activity"/>
    <property type="evidence" value="ECO:0007669"/>
    <property type="project" value="UniProtKB-EC"/>
</dbReference>
<evidence type="ECO:0000313" key="6">
    <source>
        <dbReference type="Proteomes" id="UP000515860"/>
    </source>
</evidence>
<dbReference type="InterPro" id="IPR011005">
    <property type="entry name" value="Dihydropteroate_synth-like_sf"/>
</dbReference>
<dbReference type="GO" id="GO:0005829">
    <property type="term" value="C:cytosol"/>
    <property type="evidence" value="ECO:0007669"/>
    <property type="project" value="TreeGrafter"/>
</dbReference>
<dbReference type="SUPFAM" id="SSF51717">
    <property type="entry name" value="Dihydropteroate synthetase-like"/>
    <property type="match status" value="1"/>
</dbReference>
<gene>
    <name evidence="5" type="ORF">H9Q79_06470</name>
</gene>
<dbReference type="InterPro" id="IPR050554">
    <property type="entry name" value="Met_Synthase/Corrinoid"/>
</dbReference>
<dbReference type="RefSeq" id="WP_118646905.1">
    <property type="nucleotide sequence ID" value="NZ_CP060635.1"/>
</dbReference>
<dbReference type="KEGG" id="whj:H9Q79_06470"/>
<dbReference type="PANTHER" id="PTHR45833:SF2">
    <property type="entry name" value="BIFUNCTIONAL HOMOCYSTEINE S-METHYLTRANSFERASE_5,10-METHYLENETETRAHYDROFOLATE REDUCTASE"/>
    <property type="match status" value="1"/>
</dbReference>
<dbReference type="AlphaFoldDB" id="A0A7G9GGI9"/>
<dbReference type="GO" id="GO:0008705">
    <property type="term" value="F:methionine synthase activity"/>
    <property type="evidence" value="ECO:0007669"/>
    <property type="project" value="TreeGrafter"/>
</dbReference>